<dbReference type="OrthoDB" id="62952at2759"/>
<protein>
    <recommendedName>
        <fullName evidence="4">F-box domain-containing protein</fullName>
    </recommendedName>
</protein>
<comment type="caution">
    <text evidence="2">The sequence shown here is derived from an EMBL/GenBank/DDBJ whole genome shotgun (WGS) entry which is preliminary data.</text>
</comment>
<sequence length="353" mass="40302">MPVTRSRSGKLPVKSSKNLSISSDEDDFDMEESSIIVNPEKPVFQTIQTDANLPSGLCLMRKLDDGKMEIIDFSQIPFYRMGSEEIGQAIKLVPGRLELFENALKELKSIESKIGQGFATDKIFRFLKLPIELRNMVYTILVKSSSTVHLRYGHGPTDLTLAIRATCRQIYDEASPIFYRNNFRFYEVPKDPLAIISFEKLGVNMREVTFEWWAFVQKDKHALRMIGSFPKLEILHIVITRWCVGDLRRPRRQRLHQNDNSISKFSKTAGFDEIASIRGLKKVTVSFSTTNGPFRGSVSDAQLRTFEDFLNRELTQPKPKLQPAAAKRRSAGATKSKKSKRSRANDDEDDYLP</sequence>
<feature type="region of interest" description="Disordered" evidence="1">
    <location>
        <begin position="313"/>
        <end position="353"/>
    </location>
</feature>
<dbReference type="Proteomes" id="UP000566819">
    <property type="component" value="Unassembled WGS sequence"/>
</dbReference>
<dbReference type="AlphaFoldDB" id="A0A8H4R9U3"/>
<accession>A0A8H4R9U3</accession>
<name>A0A8H4R9U3_9HELO</name>
<organism evidence="2 3">
    <name type="scientific">Cudoniella acicularis</name>
    <dbReference type="NCBI Taxonomy" id="354080"/>
    <lineage>
        <taxon>Eukaryota</taxon>
        <taxon>Fungi</taxon>
        <taxon>Dikarya</taxon>
        <taxon>Ascomycota</taxon>
        <taxon>Pezizomycotina</taxon>
        <taxon>Leotiomycetes</taxon>
        <taxon>Helotiales</taxon>
        <taxon>Tricladiaceae</taxon>
        <taxon>Cudoniella</taxon>
    </lineage>
</organism>
<evidence type="ECO:0000256" key="1">
    <source>
        <dbReference type="SAM" id="MobiDB-lite"/>
    </source>
</evidence>
<feature type="region of interest" description="Disordered" evidence="1">
    <location>
        <begin position="1"/>
        <end position="26"/>
    </location>
</feature>
<dbReference type="PANTHER" id="PTHR42085:SF2">
    <property type="entry name" value="F-BOX DOMAIN-CONTAINING PROTEIN"/>
    <property type="match status" value="1"/>
</dbReference>
<dbReference type="PANTHER" id="PTHR42085">
    <property type="entry name" value="F-BOX DOMAIN-CONTAINING PROTEIN"/>
    <property type="match status" value="1"/>
</dbReference>
<reference evidence="2 3" key="1">
    <citation type="submission" date="2020-03" db="EMBL/GenBank/DDBJ databases">
        <title>Draft Genome Sequence of Cudoniella acicularis.</title>
        <authorList>
            <person name="Buettner E."/>
            <person name="Kellner H."/>
        </authorList>
    </citation>
    <scope>NUCLEOTIDE SEQUENCE [LARGE SCALE GENOMIC DNA]</scope>
    <source>
        <strain evidence="2 3">DSM 108380</strain>
    </source>
</reference>
<dbReference type="InterPro" id="IPR038883">
    <property type="entry name" value="AN11006-like"/>
</dbReference>
<feature type="compositionally biased region" description="Basic residues" evidence="1">
    <location>
        <begin position="326"/>
        <end position="342"/>
    </location>
</feature>
<gene>
    <name evidence="2" type="ORF">G7Y89_g13321</name>
</gene>
<keyword evidence="3" id="KW-1185">Reference proteome</keyword>
<evidence type="ECO:0008006" key="4">
    <source>
        <dbReference type="Google" id="ProtNLM"/>
    </source>
</evidence>
<evidence type="ECO:0000313" key="3">
    <source>
        <dbReference type="Proteomes" id="UP000566819"/>
    </source>
</evidence>
<evidence type="ECO:0000313" key="2">
    <source>
        <dbReference type="EMBL" id="KAF4624850.1"/>
    </source>
</evidence>
<proteinExistence type="predicted"/>
<dbReference type="EMBL" id="JAAMPI010001536">
    <property type="protein sequence ID" value="KAF4624850.1"/>
    <property type="molecule type" value="Genomic_DNA"/>
</dbReference>